<gene>
    <name evidence="1" type="ORF">BDM02DRAFT_3183244</name>
</gene>
<comment type="caution">
    <text evidence="1">The sequence shown here is derived from an EMBL/GenBank/DDBJ whole genome shotgun (WGS) entry which is preliminary data.</text>
</comment>
<keyword evidence="2" id="KW-1185">Reference proteome</keyword>
<reference evidence="1" key="2">
    <citation type="journal article" date="2020" name="Nat. Commun.">
        <title>Large-scale genome sequencing of mycorrhizal fungi provides insights into the early evolution of symbiotic traits.</title>
        <authorList>
            <person name="Miyauchi S."/>
            <person name="Kiss E."/>
            <person name="Kuo A."/>
            <person name="Drula E."/>
            <person name="Kohler A."/>
            <person name="Sanchez-Garcia M."/>
            <person name="Morin E."/>
            <person name="Andreopoulos B."/>
            <person name="Barry K.W."/>
            <person name="Bonito G."/>
            <person name="Buee M."/>
            <person name="Carver A."/>
            <person name="Chen C."/>
            <person name="Cichocki N."/>
            <person name="Clum A."/>
            <person name="Culley D."/>
            <person name="Crous P.W."/>
            <person name="Fauchery L."/>
            <person name="Girlanda M."/>
            <person name="Hayes R.D."/>
            <person name="Keri Z."/>
            <person name="LaButti K."/>
            <person name="Lipzen A."/>
            <person name="Lombard V."/>
            <person name="Magnuson J."/>
            <person name="Maillard F."/>
            <person name="Murat C."/>
            <person name="Nolan M."/>
            <person name="Ohm R.A."/>
            <person name="Pangilinan J."/>
            <person name="Pereira M.F."/>
            <person name="Perotto S."/>
            <person name="Peter M."/>
            <person name="Pfister S."/>
            <person name="Riley R."/>
            <person name="Sitrit Y."/>
            <person name="Stielow J.B."/>
            <person name="Szollosi G."/>
            <person name="Zifcakova L."/>
            <person name="Stursova M."/>
            <person name="Spatafora J.W."/>
            <person name="Tedersoo L."/>
            <person name="Vaario L.M."/>
            <person name="Yamada A."/>
            <person name="Yan M."/>
            <person name="Wang P."/>
            <person name="Xu J."/>
            <person name="Bruns T."/>
            <person name="Baldrian P."/>
            <person name="Vilgalys R."/>
            <person name="Dunand C."/>
            <person name="Henrissat B."/>
            <person name="Grigoriev I.V."/>
            <person name="Hibbett D."/>
            <person name="Nagy L.G."/>
            <person name="Martin F.M."/>
        </authorList>
    </citation>
    <scope>NUCLEOTIDE SEQUENCE</scope>
    <source>
        <strain evidence="1">P2</strain>
    </source>
</reference>
<sequence length="1536" mass="173877">MAALAALLPTPVHSVTAEDDIDETPSQPSQSLIARTVIPPYGQRAGWKPSTPDDFGDGGAYPECHIAQYPLDLGRKKTAAGNTLALQVDSEGNVRYDAIAQQGQRDGKIVQSQFKDLVPLAYRKDLTDSDRTMERPSEDEVAATAEKTKAALEKITNGKIKAAQPKHVPDSQGKTTFIRYTPGQQGDANGLKQRIIKMSEVVEDPLEPPRFKHKKVPRGPPSPPPPVLHSPPRKATAQEQKEWMIPPCISNWKNNKGYTIPLDKRLAADGRGLQDIHINDNFAKFSESLYVADRHAREEVRQRALMQQKLAEKEKAQKEENLRMLAQRAREERSGIAPSKPSAAATVQSRAAMKSGLADYGSDSGSESEASDREERRDNEEGEEEEAANLRDEMRREKRREREREMRMSNMGTEQRAKMLARQQNRDISEKVALGLAKPTMSKESMLDSRLFNQESLSNSFADDDAYNLYDRPLFHGSSAAAAIYKARGNITEGNDESYGGGTEEGISRALDNDRFGLGRAQIGFEGANEQEVREGPVQFEKDTGDVFGLDKFLDEAKSGRKRGLDTEVGGSRKRQQMDKASERESYMASAANTSINFIVTGDEDPQMDGQDDPVQEERQEEMYTHVFEEMMRTVLSNEPHLFNQDERLIFSRYAKLSSDARHILVRLCTRKPEKWFRLKDLDGYRKRFGDRIPDIMDELCRDLVRSIMEGPEAGPEVGAVDLTVDGEQGSAGNLDTPVTRITPSALRPILRAPPMQDQTVSNAPANTMLAVPIKAETVEVQIKIEDIPLAPETVLVRAEATDQENVDPPIPSIPNSLCSDVAPKVEEYSQPGPSCLPPQPWEYVVLARDEEHAPIEDLLNCLAVEELQLLVKLLKVKCPSKKKHEMIKALLTTSSNQSILSFFTSKTRQKGKARASLFPCRNRQVSRLRELAMDILVKCIRIEPSLRELFLRMQLVYYRSTQYTTQLLTTSILAYSKKQNYEDYKARRTADIWASREELIAYENALKLEAEIDDLASDGRGKKDTSVEPGSVGEEATKLVRHRVVQQKFETIYQPWKQLIKEPWKDRGGLERFEYGYVWTRIVCKARHALGSLGKYEYELEVIEHLLTQVRWRRGRRGSWHDRRVLLLTRYLKDPEGGKNAAEEGLKDLFTHSIFRPKLQGRLAKLEKQLKIPPEDRHVPEPGLANAHEVFVFGIRIRHSAGVLHLDNMMRPKNAISLHFPVVRCGGGDKTQVQVQPVKNTGKSCWQGRADGEVVSVEEFSLQHYEGEGWKGLHSEGRIVYTIFGLLFWDIIFTAIPGAFETPFQVAPLDIDTDTFYHSRRELFDKRLAEIKQGKAREIIRNVDSKHRDDQTLCAGVRWDLVERQDLENIVEYFGGDQLCEISRIISEEYRTRGSGLPDLFLWHDEKKCCKFVEVKGPGDKLSENQKTWIDLMVRSGISVEVCHILEEGSEPPKKALKKEPKVKMEKATPKPKAKKDTKRKRESYSDTEEEGWVGQSSSESSQDAWSRRPRKRTKKLQDPEPERPTTARYSSPEL</sequence>
<evidence type="ECO:0000313" key="1">
    <source>
        <dbReference type="EMBL" id="KAF9652902.1"/>
    </source>
</evidence>
<proteinExistence type="predicted"/>
<reference evidence="1" key="1">
    <citation type="submission" date="2019-10" db="EMBL/GenBank/DDBJ databases">
        <authorList>
            <consortium name="DOE Joint Genome Institute"/>
            <person name="Kuo A."/>
            <person name="Miyauchi S."/>
            <person name="Kiss E."/>
            <person name="Drula E."/>
            <person name="Kohler A."/>
            <person name="Sanchez-Garcia M."/>
            <person name="Andreopoulos B."/>
            <person name="Barry K.W."/>
            <person name="Bonito G."/>
            <person name="Buee M."/>
            <person name="Carver A."/>
            <person name="Chen C."/>
            <person name="Cichocki N."/>
            <person name="Clum A."/>
            <person name="Culley D."/>
            <person name="Crous P.W."/>
            <person name="Fauchery L."/>
            <person name="Girlanda M."/>
            <person name="Hayes R."/>
            <person name="Keri Z."/>
            <person name="Labutti K."/>
            <person name="Lipzen A."/>
            <person name="Lombard V."/>
            <person name="Magnuson J."/>
            <person name="Maillard F."/>
            <person name="Morin E."/>
            <person name="Murat C."/>
            <person name="Nolan M."/>
            <person name="Ohm R."/>
            <person name="Pangilinan J."/>
            <person name="Pereira M."/>
            <person name="Perotto S."/>
            <person name="Peter M."/>
            <person name="Riley R."/>
            <person name="Sitrit Y."/>
            <person name="Stielow B."/>
            <person name="Szollosi G."/>
            <person name="Zifcakova L."/>
            <person name="Stursova M."/>
            <person name="Spatafora J.W."/>
            <person name="Tedersoo L."/>
            <person name="Vaario L.-M."/>
            <person name="Yamada A."/>
            <person name="Yan M."/>
            <person name="Wang P."/>
            <person name="Xu J."/>
            <person name="Bruns T."/>
            <person name="Baldrian P."/>
            <person name="Vilgalys R."/>
            <person name="Henrissat B."/>
            <person name="Grigoriev I.V."/>
            <person name="Hibbett D."/>
            <person name="Nagy L.G."/>
            <person name="Martin F.M."/>
        </authorList>
    </citation>
    <scope>NUCLEOTIDE SEQUENCE</scope>
    <source>
        <strain evidence="1">P2</strain>
    </source>
</reference>
<name>A0ACB6ZTG5_THEGA</name>
<evidence type="ECO:0000313" key="2">
    <source>
        <dbReference type="Proteomes" id="UP000886501"/>
    </source>
</evidence>
<dbReference type="EMBL" id="MU117966">
    <property type="protein sequence ID" value="KAF9652902.1"/>
    <property type="molecule type" value="Genomic_DNA"/>
</dbReference>
<organism evidence="1 2">
    <name type="scientific">Thelephora ganbajun</name>
    <name type="common">Ganba fungus</name>
    <dbReference type="NCBI Taxonomy" id="370292"/>
    <lineage>
        <taxon>Eukaryota</taxon>
        <taxon>Fungi</taxon>
        <taxon>Dikarya</taxon>
        <taxon>Basidiomycota</taxon>
        <taxon>Agaricomycotina</taxon>
        <taxon>Agaricomycetes</taxon>
        <taxon>Thelephorales</taxon>
        <taxon>Thelephoraceae</taxon>
        <taxon>Thelephora</taxon>
    </lineage>
</organism>
<dbReference type="Proteomes" id="UP000886501">
    <property type="component" value="Unassembled WGS sequence"/>
</dbReference>
<accession>A0ACB6ZTG5</accession>
<protein>
    <submittedName>
        <fullName evidence="1">Uncharacterized protein</fullName>
    </submittedName>
</protein>